<evidence type="ECO:0000313" key="4">
    <source>
        <dbReference type="Proteomes" id="UP001189429"/>
    </source>
</evidence>
<feature type="transmembrane region" description="Helical" evidence="2">
    <location>
        <begin position="435"/>
        <end position="456"/>
    </location>
</feature>
<dbReference type="EMBL" id="CAUYUJ010015260">
    <property type="protein sequence ID" value="CAK0851647.1"/>
    <property type="molecule type" value="Genomic_DNA"/>
</dbReference>
<gene>
    <name evidence="3" type="ORF">PCOR1329_LOCUS43755</name>
</gene>
<feature type="transmembrane region" description="Helical" evidence="2">
    <location>
        <begin position="330"/>
        <end position="352"/>
    </location>
</feature>
<name>A0ABN9TZ71_9DINO</name>
<evidence type="ECO:0000313" key="3">
    <source>
        <dbReference type="EMBL" id="CAK0851647.1"/>
    </source>
</evidence>
<accession>A0ABN9TZ71</accession>
<comment type="caution">
    <text evidence="3">The sequence shown here is derived from an EMBL/GenBank/DDBJ whole genome shotgun (WGS) entry which is preliminary data.</text>
</comment>
<keyword evidence="2" id="KW-1133">Transmembrane helix</keyword>
<sequence length="553" mass="61616">MALQAVTAVAVHAATFRNVDLPHQGLYHLCCCLSQCRDGRLSPCVPHILPPERDTDVRALLPARLASGAGFQTKSVFIRFSDEEAVLDDVVQFRIEGEPGAAPPQLQLEVKLMYADLCDGELPAGDPDESARADVALPRVSPSKLFEVQFQELSKKTFRLCGAAEPMHAYCPCVFEENYARGFAEAAARGRGRPAARAGTAARRAALARAREARWEAPARPPWRRTSSASRGGRSRRGPRPPRPPAAAARAPRRGTDAPESGVAAAVDLLQRRCVGRLAEARQDLVGFLQAVPRHHADDHALSDAHSLPVPRRSANGYTLLLTSLEGRRILLRVVPFSITFCIIASFLSPFLSRHVCTFAEQEEQLVTFSLEHAECFCCSNGHRHPETHDAIPCDRELIRATVINWFGDVDRFDIFVREKLLSHTVRHARIPYRYLVACIGPPILWDMVGRVVWHFRAGQGALAWRLMLQQMSLVFLFNPLFFNVVMRSFSMWCKPGVARARMAVLSVLTMTFAHFLMWLSWRAVIHALGIYGYIIITITYSSVILLIRCVDT</sequence>
<keyword evidence="2" id="KW-0472">Membrane</keyword>
<reference evidence="3" key="1">
    <citation type="submission" date="2023-10" db="EMBL/GenBank/DDBJ databases">
        <authorList>
            <person name="Chen Y."/>
            <person name="Shah S."/>
            <person name="Dougan E. K."/>
            <person name="Thang M."/>
            <person name="Chan C."/>
        </authorList>
    </citation>
    <scope>NUCLEOTIDE SEQUENCE [LARGE SCALE GENOMIC DNA]</scope>
</reference>
<feature type="transmembrane region" description="Helical" evidence="2">
    <location>
        <begin position="499"/>
        <end position="520"/>
    </location>
</feature>
<feature type="transmembrane region" description="Helical" evidence="2">
    <location>
        <begin position="468"/>
        <end position="487"/>
    </location>
</feature>
<evidence type="ECO:0000256" key="2">
    <source>
        <dbReference type="SAM" id="Phobius"/>
    </source>
</evidence>
<evidence type="ECO:0000256" key="1">
    <source>
        <dbReference type="SAM" id="MobiDB-lite"/>
    </source>
</evidence>
<protein>
    <submittedName>
        <fullName evidence="3">Uncharacterized protein</fullName>
    </submittedName>
</protein>
<dbReference type="Proteomes" id="UP001189429">
    <property type="component" value="Unassembled WGS sequence"/>
</dbReference>
<organism evidence="3 4">
    <name type="scientific">Prorocentrum cordatum</name>
    <dbReference type="NCBI Taxonomy" id="2364126"/>
    <lineage>
        <taxon>Eukaryota</taxon>
        <taxon>Sar</taxon>
        <taxon>Alveolata</taxon>
        <taxon>Dinophyceae</taxon>
        <taxon>Prorocentrales</taxon>
        <taxon>Prorocentraceae</taxon>
        <taxon>Prorocentrum</taxon>
    </lineage>
</organism>
<proteinExistence type="predicted"/>
<feature type="region of interest" description="Disordered" evidence="1">
    <location>
        <begin position="212"/>
        <end position="260"/>
    </location>
</feature>
<keyword evidence="4" id="KW-1185">Reference proteome</keyword>
<keyword evidence="2" id="KW-0812">Transmembrane</keyword>
<feature type="transmembrane region" description="Helical" evidence="2">
    <location>
        <begin position="526"/>
        <end position="548"/>
    </location>
</feature>